<keyword evidence="4" id="KW-1185">Reference proteome</keyword>
<accession>W6MP24</accession>
<feature type="transmembrane region" description="Helical" evidence="2">
    <location>
        <begin position="233"/>
        <end position="253"/>
    </location>
</feature>
<dbReference type="GeneID" id="34520212"/>
<dbReference type="Proteomes" id="UP000019384">
    <property type="component" value="Unassembled WGS sequence"/>
</dbReference>
<dbReference type="STRING" id="1382522.W6MP24"/>
<dbReference type="RefSeq" id="XP_022458824.1">
    <property type="nucleotide sequence ID" value="XM_022603083.1"/>
</dbReference>
<dbReference type="AlphaFoldDB" id="W6MP24"/>
<evidence type="ECO:0000256" key="1">
    <source>
        <dbReference type="SAM" id="MobiDB-lite"/>
    </source>
</evidence>
<proteinExistence type="predicted"/>
<dbReference type="EMBL" id="HG793127">
    <property type="protein sequence ID" value="CDK26827.1"/>
    <property type="molecule type" value="Genomic_DNA"/>
</dbReference>
<evidence type="ECO:0000256" key="2">
    <source>
        <dbReference type="SAM" id="Phobius"/>
    </source>
</evidence>
<keyword evidence="2" id="KW-1133">Transmembrane helix</keyword>
<evidence type="ECO:0000313" key="4">
    <source>
        <dbReference type="Proteomes" id="UP000019384"/>
    </source>
</evidence>
<keyword evidence="2" id="KW-0812">Transmembrane</keyword>
<keyword evidence="2" id="KW-0472">Membrane</keyword>
<reference evidence="3" key="2">
    <citation type="submission" date="2014-02" db="EMBL/GenBank/DDBJ databases">
        <title>Complete DNA sequence of /Kuraishia capsulata/ illustrates novel genomic features among budding yeasts (/Saccharomycotina/).</title>
        <authorList>
            <person name="Morales L."/>
            <person name="Noel B."/>
            <person name="Porcel B."/>
            <person name="Marcet-Houben M."/>
            <person name="Hullo M-F."/>
            <person name="Sacerdot C."/>
            <person name="Tekaia F."/>
            <person name="Leh-Louis V."/>
            <person name="Despons L."/>
            <person name="Khanna V."/>
            <person name="Aury J-M."/>
            <person name="Barbe V."/>
            <person name="Couloux A."/>
            <person name="Labadie K."/>
            <person name="Pelletier E."/>
            <person name="Souciet J-L."/>
            <person name="Boekhout T."/>
            <person name="Gabaldon T."/>
            <person name="Wincker P."/>
            <person name="Dujon B."/>
        </authorList>
    </citation>
    <scope>NUCLEOTIDE SEQUENCE</scope>
    <source>
        <strain evidence="3">CBS 1993</strain>
    </source>
</reference>
<dbReference type="HOGENOM" id="CLU_706188_0_0_1"/>
<evidence type="ECO:0000313" key="3">
    <source>
        <dbReference type="EMBL" id="CDK26827.1"/>
    </source>
</evidence>
<reference evidence="3" key="1">
    <citation type="submission" date="2013-12" db="EMBL/GenBank/DDBJ databases">
        <authorList>
            <person name="Genoscope - CEA"/>
        </authorList>
    </citation>
    <scope>NUCLEOTIDE SEQUENCE</scope>
    <source>
        <strain evidence="3">CBS 1993</strain>
    </source>
</reference>
<gene>
    <name evidence="3" type="ORF">KUCA_T00002801001</name>
</gene>
<dbReference type="OrthoDB" id="4089405at2759"/>
<name>W6MP24_9ASCO</name>
<organism evidence="3 4">
    <name type="scientific">Kuraishia capsulata CBS 1993</name>
    <dbReference type="NCBI Taxonomy" id="1382522"/>
    <lineage>
        <taxon>Eukaryota</taxon>
        <taxon>Fungi</taxon>
        <taxon>Dikarya</taxon>
        <taxon>Ascomycota</taxon>
        <taxon>Saccharomycotina</taxon>
        <taxon>Pichiomycetes</taxon>
        <taxon>Pichiales</taxon>
        <taxon>Pichiaceae</taxon>
        <taxon>Kuraishia</taxon>
    </lineage>
</organism>
<feature type="transmembrane region" description="Helical" evidence="2">
    <location>
        <begin position="200"/>
        <end position="221"/>
    </location>
</feature>
<protein>
    <submittedName>
        <fullName evidence="3">Uncharacterized protein</fullName>
    </submittedName>
</protein>
<sequence>MSYSRYIRGCLRLVRPQIPILSRRYPANAVRFLHISRVNLHVQDSQEQYEARYLQLQNLLDAEIFNVNSEIAPQKVLDALRTCTLFQQSLIEGNKLQKTKLMEEVTNLMLDVLASSNVEFTEEILKRFFLLKPETDDAIKVIELFYMKNPEKHISHEVAMVPFRNAIYDGKMQNAADIMKATSGSERYIAFKRKGMRKLIGYYAGFIGSVLASVQAAIRIGHPELAEMSTTGLHVMILAYFLQNTVLGVMAFASKGIDNGPISWQKGIFPSHWFLHSDELKMASKLVQADAEVYGAEGFATRSIVKQTAERDMVVNEPEQEIMLKQFWLSGGDGFVWVEPDMDPAEIQWAQHLKDRGIKKIWQKDNKDRLLDSETSERGEDFRAETENASKAM</sequence>
<feature type="region of interest" description="Disordered" evidence="1">
    <location>
        <begin position="369"/>
        <end position="393"/>
    </location>
</feature>